<dbReference type="SUPFAM" id="SSF52047">
    <property type="entry name" value="RNI-like"/>
    <property type="match status" value="1"/>
</dbReference>
<evidence type="ECO:0000256" key="1">
    <source>
        <dbReference type="ARBA" id="ARBA00022737"/>
    </source>
</evidence>
<sequence>METEEKLHDLPWLSHAIRSDLYILHSISIYLLPQTETICYQDAESSMNINISKGNDDDFAELVTLLGSPSSSLRNLEFNFVEWDLQWMKQLGGLLDRNRNIQQILFKRNSFDEECISELCQVLRRNAAVKEIIFSESSLGSHGVTLLACALKVNNTLEELQIWDDSIGSKGAEELAKMIEMNAALRLLTVFDSSFVTADPLMSAVLARNRSIEVHIWSVDATKVNKVVEFVPENHTLRIYRLNLWGSCRVACAMGMNTTVKVLDMTGVRLRSKWAKEFRWVLEQNHTLKEVILSKSLLKNKAVVYVAAGLFKNQSLQRLQVDGNWFSGIGVEHLLCPLTRFSALQIQANTTLKSLIFGGPKTKIGRSGLTAILRMLSTNQTVTRFEIRDDLSLKPQDFIKVFNVLERNASLQHLSLQGCRGISGESVARAILETLQVNPWIEYMDLSRTPLENAGMTTPIYQKMGQSSLLEPDVDILKDMPMSSPNSCRVFLCGQDHAGKATLCNSISHHFSASKFPHSEHAKMLVQPIEQVIKPAGLQIKSFRDDDGIKISLWNLAGQHELYPLQDLMFPGHSSASFFFIVSNLFQKPNNRDLKNPAQAEEELQYWLRFIVSNSRRANQQLMLPNVTIVLTHFDKINQQSENMQNIVDVIQRLRGKFQGFVDLYPTVFTIDARSHSSVSKLTYHLRTTSKTILQRVPRVYELCNDLIHEFSDWRARNYNKPVMRWRDFSELCQVKIPSLRIQTRRQGGREIVEMRRKAVAACLHSMGELIYFEKVGFLILDCEWFWGEVLGELISLNASKQETGSGFISKSQLEKILKKNLQSHIPGIGSKVLENLEVNDLVSMMLQLDLCYLQDPSYPNSLLLIPSLLEEGRGKTQQWFLTAPDCVYAGRHLECDDSSHMFLTPGFFPRLQVYLHKKIMGADHQQGAAYSLDKHLIVISINGIHIRVELGGQLGYFVDILACSTKSLTETLRLIQQLIIPAIHSCCNGVPLTEHIIRPDCVRNLTPPRHRKYQSVPVQRLKLAMLSVPADAIYEYKHTWSQVSDGNGRLVLRSGFDFARDLVSEDELREVLHRRYHDLYNLAMELQVPEENSSSTGQESGSIVDPTLGGIAKGVEQVLQRLKIIEQEIRDVKQEIQGLRYYEHRLLLELNRKVDSLVNYSVQLEERKVPNMFYMVQTDSYSRKLVSNMISGMNAIRLHMLCEFRGEMHVVEDQMGCEVMQVDNRAVQLLAPYMKKFMKLVTFALKIGAHLAVGMGEMIPDLSKEVAHLSESSLIYGAAGAVAAGAAALGGRSRVRGGGRDIHQEQRTAQQWVVDFLRDRRCSSGRDIAEKFGLWRVRYRDDGRIAWICRRHINTRAHEIVEVPV</sequence>
<dbReference type="PANTHER" id="PTHR47679">
    <property type="entry name" value="PROTEIN TORNADO 1"/>
    <property type="match status" value="1"/>
</dbReference>
<dbReference type="Gramene" id="Kaladp1221s0034.1.v1.1">
    <property type="protein sequence ID" value="Kaladp1221s0034.1.v1.1"/>
    <property type="gene ID" value="Kaladp1221s0034.v1.1"/>
</dbReference>
<reference evidence="3" key="1">
    <citation type="submission" date="2021-01" db="UniProtKB">
        <authorList>
            <consortium name="EnsemblPlants"/>
        </authorList>
    </citation>
    <scope>IDENTIFICATION</scope>
</reference>
<dbReference type="InterPro" id="IPR027417">
    <property type="entry name" value="P-loop_NTPase"/>
</dbReference>
<dbReference type="OMA" id="MGCEIMQ"/>
<dbReference type="SUPFAM" id="SSF52540">
    <property type="entry name" value="P-loop containing nucleoside triphosphate hydrolases"/>
    <property type="match status" value="1"/>
</dbReference>
<dbReference type="GO" id="GO:0010305">
    <property type="term" value="P:leaf vascular tissue pattern formation"/>
    <property type="evidence" value="ECO:0007669"/>
    <property type="project" value="EnsemblPlants"/>
</dbReference>
<dbReference type="InterPro" id="IPR032675">
    <property type="entry name" value="LRR_dom_sf"/>
</dbReference>
<dbReference type="Gene3D" id="3.80.10.10">
    <property type="entry name" value="Ribonuclease Inhibitor"/>
    <property type="match status" value="3"/>
</dbReference>
<dbReference type="Pfam" id="PF25497">
    <property type="entry name" value="COR-B"/>
    <property type="match status" value="1"/>
</dbReference>
<proteinExistence type="predicted"/>
<keyword evidence="1" id="KW-0677">Repeat</keyword>
<dbReference type="Gene3D" id="3.40.50.300">
    <property type="entry name" value="P-loop containing nucleotide triphosphate hydrolases"/>
    <property type="match status" value="1"/>
</dbReference>
<dbReference type="PANTHER" id="PTHR47679:SF1">
    <property type="entry name" value="PROTEIN TORNADO 1"/>
    <property type="match status" value="1"/>
</dbReference>
<dbReference type="GO" id="GO:0010540">
    <property type="term" value="P:basipetal auxin transport"/>
    <property type="evidence" value="ECO:0007669"/>
    <property type="project" value="EnsemblPlants"/>
</dbReference>
<dbReference type="GO" id="GO:0009933">
    <property type="term" value="P:meristem structural organization"/>
    <property type="evidence" value="ECO:0007669"/>
    <property type="project" value="EnsemblPlants"/>
</dbReference>
<feature type="domain" description="C-terminal of Roc COR-B" evidence="2">
    <location>
        <begin position="892"/>
        <end position="1025"/>
    </location>
</feature>
<accession>A0A7N0VM84</accession>
<dbReference type="InterPro" id="IPR057263">
    <property type="entry name" value="COR-B"/>
</dbReference>
<name>A0A7N0VM84_KALFE</name>
<dbReference type="Proteomes" id="UP000594263">
    <property type="component" value="Unplaced"/>
</dbReference>
<evidence type="ECO:0000313" key="3">
    <source>
        <dbReference type="EnsemblPlants" id="Kaladp1221s0034.1.v1.1"/>
    </source>
</evidence>
<dbReference type="GO" id="GO:0009956">
    <property type="term" value="P:radial pattern formation"/>
    <property type="evidence" value="ECO:0007669"/>
    <property type="project" value="EnsemblPlants"/>
</dbReference>
<protein>
    <recommendedName>
        <fullName evidence="2">C-terminal of Roc COR-B domain-containing protein</fullName>
    </recommendedName>
</protein>
<dbReference type="EnsemblPlants" id="Kaladp1221s0034.1.v1.1">
    <property type="protein sequence ID" value="Kaladp1221s0034.1.v1.1"/>
    <property type="gene ID" value="Kaladp1221s0034.v1.1"/>
</dbReference>
<dbReference type="GO" id="GO:0009965">
    <property type="term" value="P:leaf morphogenesis"/>
    <property type="evidence" value="ECO:0007669"/>
    <property type="project" value="EnsemblPlants"/>
</dbReference>
<organism evidence="3 4">
    <name type="scientific">Kalanchoe fedtschenkoi</name>
    <name type="common">Lavender scallops</name>
    <name type="synonym">South American air plant</name>
    <dbReference type="NCBI Taxonomy" id="63787"/>
    <lineage>
        <taxon>Eukaryota</taxon>
        <taxon>Viridiplantae</taxon>
        <taxon>Streptophyta</taxon>
        <taxon>Embryophyta</taxon>
        <taxon>Tracheophyta</taxon>
        <taxon>Spermatophyta</taxon>
        <taxon>Magnoliopsida</taxon>
        <taxon>eudicotyledons</taxon>
        <taxon>Gunneridae</taxon>
        <taxon>Pentapetalae</taxon>
        <taxon>Saxifragales</taxon>
        <taxon>Crassulaceae</taxon>
        <taxon>Kalanchoe</taxon>
    </lineage>
</organism>
<dbReference type="GO" id="GO:0009825">
    <property type="term" value="P:multidimensional cell growth"/>
    <property type="evidence" value="ECO:0007669"/>
    <property type="project" value="EnsemblPlants"/>
</dbReference>
<evidence type="ECO:0000259" key="2">
    <source>
        <dbReference type="Pfam" id="PF25497"/>
    </source>
</evidence>
<keyword evidence="4" id="KW-1185">Reference proteome</keyword>
<evidence type="ECO:0000313" key="4">
    <source>
        <dbReference type="Proteomes" id="UP000594263"/>
    </source>
</evidence>